<dbReference type="GO" id="GO:0005507">
    <property type="term" value="F:copper ion binding"/>
    <property type="evidence" value="ECO:0007669"/>
    <property type="project" value="InterPro"/>
</dbReference>
<feature type="domain" description="Plastocyanin-like" evidence="4">
    <location>
        <begin position="20"/>
        <end position="102"/>
    </location>
</feature>
<proteinExistence type="predicted"/>
<dbReference type="Gene3D" id="2.60.40.420">
    <property type="entry name" value="Cupredoxins - blue copper proteins"/>
    <property type="match status" value="1"/>
</dbReference>
<keyword evidence="2" id="KW-0560">Oxidoreductase</keyword>
<dbReference type="EMBL" id="CP063362">
    <property type="protein sequence ID" value="QRG06664.1"/>
    <property type="molecule type" value="Genomic_DNA"/>
</dbReference>
<evidence type="ECO:0000256" key="2">
    <source>
        <dbReference type="ARBA" id="ARBA00023002"/>
    </source>
</evidence>
<protein>
    <submittedName>
        <fullName evidence="5">Multicopper oxidase domain-containing protein</fullName>
    </submittedName>
</protein>
<keyword evidence="7" id="KW-1185">Reference proteome</keyword>
<evidence type="ECO:0000256" key="3">
    <source>
        <dbReference type="ARBA" id="ARBA00023008"/>
    </source>
</evidence>
<evidence type="ECO:0000256" key="1">
    <source>
        <dbReference type="ARBA" id="ARBA00022723"/>
    </source>
</evidence>
<dbReference type="PANTHER" id="PTHR11709">
    <property type="entry name" value="MULTI-COPPER OXIDASE"/>
    <property type="match status" value="1"/>
</dbReference>
<name>A0A974PNX6_9HYPH</name>
<dbReference type="InterPro" id="IPR045087">
    <property type="entry name" value="Cu-oxidase_fam"/>
</dbReference>
<dbReference type="Pfam" id="PF07731">
    <property type="entry name" value="Cu-oxidase_2"/>
    <property type="match status" value="1"/>
</dbReference>
<dbReference type="InterPro" id="IPR008972">
    <property type="entry name" value="Cupredoxin"/>
</dbReference>
<accession>A0A974PNX6</accession>
<dbReference type="GO" id="GO:0016491">
    <property type="term" value="F:oxidoreductase activity"/>
    <property type="evidence" value="ECO:0007669"/>
    <property type="project" value="UniProtKB-KW"/>
</dbReference>
<organism evidence="5 7">
    <name type="scientific">Xanthobacter dioxanivorans</name>
    <dbReference type="NCBI Taxonomy" id="2528964"/>
    <lineage>
        <taxon>Bacteria</taxon>
        <taxon>Pseudomonadati</taxon>
        <taxon>Pseudomonadota</taxon>
        <taxon>Alphaproteobacteria</taxon>
        <taxon>Hyphomicrobiales</taxon>
        <taxon>Xanthobacteraceae</taxon>
        <taxon>Xanthobacter</taxon>
    </lineage>
</organism>
<dbReference type="KEGG" id="xdi:EZH22_27760"/>
<dbReference type="SUPFAM" id="SSF49503">
    <property type="entry name" value="Cupredoxins"/>
    <property type="match status" value="1"/>
</dbReference>
<evidence type="ECO:0000259" key="4">
    <source>
        <dbReference type="Pfam" id="PF07731"/>
    </source>
</evidence>
<evidence type="ECO:0000313" key="7">
    <source>
        <dbReference type="Proteomes" id="UP000596427"/>
    </source>
</evidence>
<dbReference type="KEGG" id="xdi:EZH22_29360"/>
<keyword evidence="3" id="KW-0186">Copper</keyword>
<dbReference type="AlphaFoldDB" id="A0A974PNX6"/>
<dbReference type="PANTHER" id="PTHR11709:SF394">
    <property type="entry name" value="FI03373P-RELATED"/>
    <property type="match status" value="1"/>
</dbReference>
<dbReference type="RefSeq" id="WP_203193572.1">
    <property type="nucleotide sequence ID" value="NZ_CP063362.1"/>
</dbReference>
<sequence>MMFGEEPGSRWVIDGHIRGGHRPFDVRQGERAEMTFMNPTSMMHPMHLHGHHFQVVGIGGQRFSGPVGDTVIVPAHAPVTIAFDAGQKRPWFLHCHLCHMTLGRAAYRGEGA</sequence>
<keyword evidence="1" id="KW-0479">Metal-binding</keyword>
<dbReference type="InterPro" id="IPR011706">
    <property type="entry name" value="Cu-oxidase_C"/>
</dbReference>
<gene>
    <name evidence="5" type="ORF">EZH22_27760</name>
    <name evidence="6" type="ORF">EZH22_29360</name>
</gene>
<dbReference type="Proteomes" id="UP000596427">
    <property type="component" value="Chromosome"/>
</dbReference>
<evidence type="ECO:0000313" key="5">
    <source>
        <dbReference type="EMBL" id="QRG06664.1"/>
    </source>
</evidence>
<reference evidence="5 7" key="1">
    <citation type="submission" date="2020-10" db="EMBL/GenBank/DDBJ databases">
        <title>Degradation of 1,4-Dioxane by Xanthobacter sp. YN2, via a Novel Group-2 Soluble Di-Iron Monooxygenase.</title>
        <authorList>
            <person name="Ma F."/>
            <person name="Wang Y."/>
            <person name="Yang J."/>
            <person name="Guo H."/>
            <person name="Su D."/>
            <person name="Yu L."/>
        </authorList>
    </citation>
    <scope>NUCLEOTIDE SEQUENCE [LARGE SCALE GENOMIC DNA]</scope>
    <source>
        <strain evidence="5 7">YN2</strain>
    </source>
</reference>
<dbReference type="EMBL" id="CP063362">
    <property type="protein sequence ID" value="QRG06894.1"/>
    <property type="molecule type" value="Genomic_DNA"/>
</dbReference>
<evidence type="ECO:0000313" key="6">
    <source>
        <dbReference type="EMBL" id="QRG06894.1"/>
    </source>
</evidence>